<dbReference type="InterPro" id="IPR014756">
    <property type="entry name" value="Ig_E-set"/>
</dbReference>
<dbReference type="Gene3D" id="1.10.10.760">
    <property type="entry name" value="E-set domains of sugar-utilizing enzymes"/>
    <property type="match status" value="1"/>
</dbReference>
<dbReference type="RefSeq" id="WP_244352170.1">
    <property type="nucleotide sequence ID" value="NZ_JAFIRA010000044.1"/>
</dbReference>
<dbReference type="Pfam" id="PF02922">
    <property type="entry name" value="CBM_48"/>
    <property type="match status" value="1"/>
</dbReference>
<dbReference type="EC" id="3.2.1.141" evidence="4 13"/>
<keyword evidence="6" id="KW-0963">Cytoplasm</keyword>
<dbReference type="CDD" id="cd11325">
    <property type="entry name" value="AmyAc_GTHase"/>
    <property type="match status" value="1"/>
</dbReference>
<comment type="caution">
    <text evidence="16">The sequence shown here is derived from an EMBL/GenBank/DDBJ whole genome shotgun (WGS) entry which is preliminary data.</text>
</comment>
<sequence>MNHSSFSFAPTHRVGAYPLGSGGYRFRVWAPLLPQVELKLLSPIEQRLSMQQDAEGYWQAELEGIPEGPLDYLFVLHQEQGQVERPDPASRWQPHGVHGPSRVLHPDFAWQDSAWPGIPLEQWILYELHVGTFTPEGTFAAIIPRLPELLDLGVNVLELMPVAQCPGGRNWGYDGVYPYAVQTAYGGATELKQLVNACHQVGMAVILDVVYNHLGPEGNYLREFGPYFTDKYHTPWGSALNFDDRYCDGVREFFLQNAEFWLEEFHLDGLRLDAIHAIYDFSARPFLGELSQRVEALSQRIGWKRHLIAETDLNDVKIITPREQGGYGIDAQWCDDFHHCVHTLLTGEREGYYEDFGRLEQLAKSYRESYVFSGQYSPHRARRYGNSAAQRPGSQFVICIQNHDQVGNRMWGDRLSQLTSFEGLKLAAAALLLAPMLPMLFMGEEYGETAPFQYFVSHGDPDLVEAVRQGRRREFSAFSWKGEVPDPQSEETFNRSKLNWNLNSAGQHQALWRWYQTLIRLRKTLPALQSFERSTVQADLFAESGLALQRQQGSDLLIALFNFHPEHSMAYSGWPAGSWQKLLDSQDPDWLGSGSTMLPQTTGDPVEVPAYGVGVYRQKGS</sequence>
<dbReference type="InterPro" id="IPR006047">
    <property type="entry name" value="GH13_cat_dom"/>
</dbReference>
<dbReference type="NCBIfam" id="TIGR02402">
    <property type="entry name" value="trehalose_TreZ"/>
    <property type="match status" value="1"/>
</dbReference>
<dbReference type="PANTHER" id="PTHR43651">
    <property type="entry name" value="1,4-ALPHA-GLUCAN-BRANCHING ENZYME"/>
    <property type="match status" value="1"/>
</dbReference>
<evidence type="ECO:0000256" key="13">
    <source>
        <dbReference type="NCBIfam" id="TIGR02402"/>
    </source>
</evidence>
<dbReference type="InterPro" id="IPR017853">
    <property type="entry name" value="GH"/>
</dbReference>
<comment type="similarity">
    <text evidence="3 14">Belongs to the glycosyl hydrolase 13 family.</text>
</comment>
<reference evidence="16" key="1">
    <citation type="submission" date="2021-02" db="EMBL/GenBank/DDBJ databases">
        <title>The CRISPR/cas machinery reduction and long-range gene transfer in the hot spring cyanobacterium Synechococcus.</title>
        <authorList>
            <person name="Dvorak P."/>
            <person name="Jahodarova E."/>
            <person name="Hasler P."/>
            <person name="Poulickova A."/>
        </authorList>
    </citation>
    <scope>NUCLEOTIDE SEQUENCE</scope>
    <source>
        <strain evidence="16">Rupite</strain>
    </source>
</reference>
<dbReference type="Proteomes" id="UP000830835">
    <property type="component" value="Unassembled WGS sequence"/>
</dbReference>
<dbReference type="PANTHER" id="PTHR43651:SF11">
    <property type="entry name" value="MALTO-OLIGOSYLTREHALOSE TREHALOHYDROLASE"/>
    <property type="match status" value="1"/>
</dbReference>
<evidence type="ECO:0000259" key="15">
    <source>
        <dbReference type="SMART" id="SM00642"/>
    </source>
</evidence>
<dbReference type="SMART" id="SM00642">
    <property type="entry name" value="Aamy"/>
    <property type="match status" value="1"/>
</dbReference>
<dbReference type="InterPro" id="IPR012768">
    <property type="entry name" value="Trehalose_TreZ"/>
</dbReference>
<comment type="catalytic activity">
    <reaction evidence="12 14">
        <text>hydrolysis of (1-&gt;4)-alpha-D-glucosidic linkage in 4-alpha-D-[(1-&gt;4)-alpha-D-glucanosyl]n trehalose to yield trehalose and (1-&gt;4)-alpha-D-glucan.</text>
        <dbReference type="EC" id="3.2.1.141"/>
    </reaction>
</comment>
<dbReference type="Pfam" id="PF00128">
    <property type="entry name" value="Alpha-amylase"/>
    <property type="match status" value="1"/>
</dbReference>
<protein>
    <recommendedName>
        <fullName evidence="5 13">Malto-oligosyltrehalose trehalohydrolase</fullName>
        <shortName evidence="14">MTHase</shortName>
        <ecNumber evidence="4 13">3.2.1.141</ecNumber>
    </recommendedName>
    <alternativeName>
        <fullName evidence="11 14">4-alpha-D-((1-&gt;4)-alpha-D-glucano)trehalose trehalohydrolase</fullName>
    </alternativeName>
    <alternativeName>
        <fullName evidence="10 14">Maltooligosyl trehalose trehalohydrolase</fullName>
    </alternativeName>
</protein>
<evidence type="ECO:0000256" key="6">
    <source>
        <dbReference type="ARBA" id="ARBA00022490"/>
    </source>
</evidence>
<evidence type="ECO:0000256" key="7">
    <source>
        <dbReference type="ARBA" id="ARBA00022801"/>
    </source>
</evidence>
<evidence type="ECO:0000256" key="14">
    <source>
        <dbReference type="PIRNR" id="PIRNR006337"/>
    </source>
</evidence>
<comment type="pathway">
    <text evidence="2 14">Glycan biosynthesis; trehalose biosynthesis.</text>
</comment>
<evidence type="ECO:0000256" key="10">
    <source>
        <dbReference type="ARBA" id="ARBA00032057"/>
    </source>
</evidence>
<comment type="subcellular location">
    <subcellularLocation>
        <location evidence="1">Cytoplasm</location>
    </subcellularLocation>
</comment>
<dbReference type="PIRSF" id="PIRSF006337">
    <property type="entry name" value="Trehalose_TreZ"/>
    <property type="match status" value="1"/>
</dbReference>
<proteinExistence type="inferred from homology"/>
<evidence type="ECO:0000256" key="3">
    <source>
        <dbReference type="ARBA" id="ARBA00008061"/>
    </source>
</evidence>
<evidence type="ECO:0000256" key="11">
    <source>
        <dbReference type="ARBA" id="ARBA00033284"/>
    </source>
</evidence>
<evidence type="ECO:0000256" key="1">
    <source>
        <dbReference type="ARBA" id="ARBA00004496"/>
    </source>
</evidence>
<accession>A0ABT0CE28</accession>
<dbReference type="InterPro" id="IPR004193">
    <property type="entry name" value="Glyco_hydro_13_N"/>
</dbReference>
<dbReference type="CDD" id="cd02853">
    <property type="entry name" value="E_set_MTHase_like_N"/>
    <property type="match status" value="1"/>
</dbReference>
<keyword evidence="7 14" id="KW-0378">Hydrolase</keyword>
<evidence type="ECO:0000256" key="4">
    <source>
        <dbReference type="ARBA" id="ARBA00012268"/>
    </source>
</evidence>
<dbReference type="Gene3D" id="3.20.20.80">
    <property type="entry name" value="Glycosidases"/>
    <property type="match status" value="1"/>
</dbReference>
<dbReference type="InterPro" id="IPR013783">
    <property type="entry name" value="Ig-like_fold"/>
</dbReference>
<dbReference type="SUPFAM" id="SSF51445">
    <property type="entry name" value="(Trans)glycosidases"/>
    <property type="match status" value="1"/>
</dbReference>
<evidence type="ECO:0000256" key="5">
    <source>
        <dbReference type="ARBA" id="ARBA00015938"/>
    </source>
</evidence>
<name>A0ABT0CE28_THEVL</name>
<dbReference type="SUPFAM" id="SSF81296">
    <property type="entry name" value="E set domains"/>
    <property type="match status" value="1"/>
</dbReference>
<gene>
    <name evidence="16" type="primary">treZ</name>
    <name evidence="16" type="ORF">JX360_14170</name>
</gene>
<dbReference type="Gene3D" id="2.60.40.10">
    <property type="entry name" value="Immunoglobulins"/>
    <property type="match status" value="1"/>
</dbReference>
<dbReference type="InterPro" id="IPR044901">
    <property type="entry name" value="Trehalose_TreZ_E-set_sf"/>
</dbReference>
<evidence type="ECO:0000256" key="9">
    <source>
        <dbReference type="ARBA" id="ARBA00023295"/>
    </source>
</evidence>
<dbReference type="EMBL" id="JAFIRA010000044">
    <property type="protein sequence ID" value="MCJ2544035.1"/>
    <property type="molecule type" value="Genomic_DNA"/>
</dbReference>
<organism evidence="16 17">
    <name type="scientific">Thermostichus vulcanus str. 'Rupite'</name>
    <dbReference type="NCBI Taxonomy" id="2813851"/>
    <lineage>
        <taxon>Bacteria</taxon>
        <taxon>Bacillati</taxon>
        <taxon>Cyanobacteriota</taxon>
        <taxon>Cyanophyceae</taxon>
        <taxon>Thermostichales</taxon>
        <taxon>Thermostichaceae</taxon>
        <taxon>Thermostichus</taxon>
    </lineage>
</organism>
<evidence type="ECO:0000313" key="16">
    <source>
        <dbReference type="EMBL" id="MCJ2544035.1"/>
    </source>
</evidence>
<keyword evidence="8" id="KW-0119">Carbohydrate metabolism</keyword>
<feature type="domain" description="Glycosyl hydrolase family 13 catalytic" evidence="15">
    <location>
        <begin position="127"/>
        <end position="473"/>
    </location>
</feature>
<keyword evidence="9 14" id="KW-0326">Glycosidase</keyword>
<keyword evidence="17" id="KW-1185">Reference proteome</keyword>
<evidence type="ECO:0000256" key="8">
    <source>
        <dbReference type="ARBA" id="ARBA00023277"/>
    </source>
</evidence>
<evidence type="ECO:0000256" key="2">
    <source>
        <dbReference type="ARBA" id="ARBA00005199"/>
    </source>
</evidence>
<evidence type="ECO:0000313" key="17">
    <source>
        <dbReference type="Proteomes" id="UP000830835"/>
    </source>
</evidence>
<evidence type="ECO:0000256" key="12">
    <source>
        <dbReference type="ARBA" id="ARBA00034013"/>
    </source>
</evidence>